<protein>
    <submittedName>
        <fullName evidence="2">Ribbon-helix-helix protein, CopG family</fullName>
    </submittedName>
</protein>
<dbReference type="Gene3D" id="1.10.1220.10">
    <property type="entry name" value="Met repressor-like"/>
    <property type="match status" value="1"/>
</dbReference>
<feature type="domain" description="Ribbon-helix-helix protein CopG" evidence="1">
    <location>
        <begin position="17"/>
        <end position="51"/>
    </location>
</feature>
<organism evidence="2 3">
    <name type="scientific">Labedella populi</name>
    <dbReference type="NCBI Taxonomy" id="2498850"/>
    <lineage>
        <taxon>Bacteria</taxon>
        <taxon>Bacillati</taxon>
        <taxon>Actinomycetota</taxon>
        <taxon>Actinomycetes</taxon>
        <taxon>Micrococcales</taxon>
        <taxon>Microbacteriaceae</taxon>
        <taxon>Labedella</taxon>
    </lineage>
</organism>
<accession>A0A3S3ZZY6</accession>
<sequence length="57" mass="6347">MGRPPVGTKRGPSPVVRARVPQALKDRLHALAERENRDESDIVREALAAYVKVRQVS</sequence>
<dbReference type="Proteomes" id="UP000288603">
    <property type="component" value="Unassembled WGS sequence"/>
</dbReference>
<dbReference type="GO" id="GO:0006355">
    <property type="term" value="P:regulation of DNA-templated transcription"/>
    <property type="evidence" value="ECO:0007669"/>
    <property type="project" value="InterPro"/>
</dbReference>
<dbReference type="InterPro" id="IPR013321">
    <property type="entry name" value="Arc_rbn_hlx_hlx"/>
</dbReference>
<name>A0A3S3ZZY6_9MICO</name>
<evidence type="ECO:0000259" key="1">
    <source>
        <dbReference type="Pfam" id="PF01402"/>
    </source>
</evidence>
<evidence type="ECO:0000313" key="3">
    <source>
        <dbReference type="Proteomes" id="UP000288603"/>
    </source>
</evidence>
<dbReference type="AlphaFoldDB" id="A0A3S3ZZY6"/>
<gene>
    <name evidence="2" type="ORF">ELQ92_02160</name>
</gene>
<dbReference type="OrthoDB" id="5118955at2"/>
<proteinExistence type="predicted"/>
<dbReference type="InterPro" id="IPR010985">
    <property type="entry name" value="Ribbon_hlx_hlx"/>
</dbReference>
<dbReference type="SUPFAM" id="SSF47598">
    <property type="entry name" value="Ribbon-helix-helix"/>
    <property type="match status" value="1"/>
</dbReference>
<reference evidence="2 3" key="1">
    <citation type="submission" date="2018-12" db="EMBL/GenBank/DDBJ databases">
        <authorList>
            <person name="Li F."/>
        </authorList>
    </citation>
    <scope>NUCLEOTIDE SEQUENCE [LARGE SCALE GENOMIC DNA]</scope>
    <source>
        <strain evidence="2 3">8H24J-4-2</strain>
    </source>
</reference>
<evidence type="ECO:0000313" key="2">
    <source>
        <dbReference type="EMBL" id="RWZ68725.1"/>
    </source>
</evidence>
<dbReference type="InterPro" id="IPR002145">
    <property type="entry name" value="CopG"/>
</dbReference>
<dbReference type="Pfam" id="PF01402">
    <property type="entry name" value="RHH_1"/>
    <property type="match status" value="1"/>
</dbReference>
<dbReference type="EMBL" id="RZNC01000001">
    <property type="protein sequence ID" value="RWZ68725.1"/>
    <property type="molecule type" value="Genomic_DNA"/>
</dbReference>
<comment type="caution">
    <text evidence="2">The sequence shown here is derived from an EMBL/GenBank/DDBJ whole genome shotgun (WGS) entry which is preliminary data.</text>
</comment>
<keyword evidence="3" id="KW-1185">Reference proteome</keyword>